<dbReference type="InterPro" id="IPR036844">
    <property type="entry name" value="Hint_dom_sf"/>
</dbReference>
<dbReference type="EMBL" id="HBGH01014239">
    <property type="protein sequence ID" value="CAD9235808.1"/>
    <property type="molecule type" value="Transcribed_RNA"/>
</dbReference>
<evidence type="ECO:0000259" key="3">
    <source>
        <dbReference type="SMART" id="SM00306"/>
    </source>
</evidence>
<protein>
    <recommendedName>
        <fullName evidence="3">Hint domain-containing protein</fullName>
    </recommendedName>
</protein>
<organism evidence="4">
    <name type="scientific">Compsopogon caeruleus</name>
    <dbReference type="NCBI Taxonomy" id="31354"/>
    <lineage>
        <taxon>Eukaryota</taxon>
        <taxon>Rhodophyta</taxon>
        <taxon>Compsopogonophyceae</taxon>
        <taxon>Compsopogonales</taxon>
        <taxon>Compsopogonaceae</taxon>
        <taxon>Compsopogon</taxon>
    </lineage>
</organism>
<evidence type="ECO:0000313" key="4">
    <source>
        <dbReference type="EMBL" id="CAD9235808.1"/>
    </source>
</evidence>
<accession>A0A7S1XFD2</accession>
<dbReference type="PANTHER" id="PTHR46706:SF12">
    <property type="entry name" value="PROTEIN QUA-1-RELATED"/>
    <property type="match status" value="1"/>
</dbReference>
<name>A0A7S1XFD2_9RHOD</name>
<feature type="chain" id="PRO_5030733581" description="Hint domain-containing protein" evidence="2">
    <location>
        <begin position="24"/>
        <end position="565"/>
    </location>
</feature>
<sequence>MGGRWQRMLVILSWCVGVWTVGGVESNLSTDCVGLAGCNQFDVFCQGADCCLEPLTVSRQCIEAEVQAHPNCLMDDIYNASVVLLEKAENNCAGVRSSRSASPSSTGDAILATTSNSATPSKSASVTEGMTPVVLSMQPFPSPTPTLQSFSTVSLLPTPTLTSSLPNISETSLISSSLAPFPSTPGNMTALEDIEVFPGTDLMYRSDGNVSADCVKGLQNCTTIPATTCISAINRLSCILQQASICQGTILNQTMQLNDKLIMSVQDVCTQSLQVTPSPSATLIVEPTPVESQTVDASAPPLISAEGSVMPSDSPNVSPSSETLPSSVDPSSSMEEGSPIFTPATTGSIPTSPAVSVPTTTLGASPPPVLAEINNVTSNNRTPSSSGGNPACFPGLATVVTKRGEVFMRDLLIGDKVEVEPGKFSDVFFFSHRLGAGSHQYLKITTEHGRVLLVSPNHYLLGSMGVLVAASSLSVPSTVRVSEGESRIVSIENTLEEGKFNPHTREGTLVVDGFLVSCYTTMVPPRLAHLALLPLRILQGLKISIPNFLDEDTPLRVVRRLPSGG</sequence>
<feature type="compositionally biased region" description="Low complexity" evidence="1">
    <location>
        <begin position="350"/>
        <end position="361"/>
    </location>
</feature>
<keyword evidence="2" id="KW-0732">Signal</keyword>
<feature type="compositionally biased region" description="Low complexity" evidence="1">
    <location>
        <begin position="96"/>
        <end position="105"/>
    </location>
</feature>
<dbReference type="Gene3D" id="2.170.16.10">
    <property type="entry name" value="Hedgehog/Intein (Hint) domain"/>
    <property type="match status" value="1"/>
</dbReference>
<dbReference type="Pfam" id="PF01079">
    <property type="entry name" value="Hint"/>
    <property type="match status" value="1"/>
</dbReference>
<feature type="region of interest" description="Disordered" evidence="1">
    <location>
        <begin position="303"/>
        <end position="363"/>
    </location>
</feature>
<feature type="region of interest" description="Disordered" evidence="1">
    <location>
        <begin position="95"/>
        <end position="125"/>
    </location>
</feature>
<feature type="signal peptide" evidence="2">
    <location>
        <begin position="1"/>
        <end position="23"/>
    </location>
</feature>
<feature type="domain" description="Hint" evidence="3">
    <location>
        <begin position="390"/>
        <end position="483"/>
    </location>
</feature>
<dbReference type="SUPFAM" id="SSF51294">
    <property type="entry name" value="Hedgehog/intein (Hint) domain"/>
    <property type="match status" value="1"/>
</dbReference>
<dbReference type="InterPro" id="IPR052140">
    <property type="entry name" value="Dev_Signal_Hedgehog-like"/>
</dbReference>
<dbReference type="InterPro" id="IPR003587">
    <property type="entry name" value="Hint_dom_N"/>
</dbReference>
<feature type="compositionally biased region" description="Polar residues" evidence="1">
    <location>
        <begin position="112"/>
        <end position="125"/>
    </location>
</feature>
<feature type="compositionally biased region" description="Polar residues" evidence="1">
    <location>
        <begin position="311"/>
        <end position="335"/>
    </location>
</feature>
<evidence type="ECO:0000256" key="2">
    <source>
        <dbReference type="SAM" id="SignalP"/>
    </source>
</evidence>
<reference evidence="4" key="1">
    <citation type="submission" date="2021-01" db="EMBL/GenBank/DDBJ databases">
        <authorList>
            <person name="Corre E."/>
            <person name="Pelletier E."/>
            <person name="Niang G."/>
            <person name="Scheremetjew M."/>
            <person name="Finn R."/>
            <person name="Kale V."/>
            <person name="Holt S."/>
            <person name="Cochrane G."/>
            <person name="Meng A."/>
            <person name="Brown T."/>
            <person name="Cohen L."/>
        </authorList>
    </citation>
    <scope>NUCLEOTIDE SEQUENCE</scope>
    <source>
        <strain evidence="4">SAG 36.94</strain>
    </source>
</reference>
<gene>
    <name evidence="4" type="ORF">CCAE0312_LOCUS7899</name>
</gene>
<dbReference type="CDD" id="cd00081">
    <property type="entry name" value="Hint"/>
    <property type="match status" value="1"/>
</dbReference>
<dbReference type="SMART" id="SM00306">
    <property type="entry name" value="HintN"/>
    <property type="match status" value="1"/>
</dbReference>
<dbReference type="InterPro" id="IPR001767">
    <property type="entry name" value="Hedgehog_Hint"/>
</dbReference>
<evidence type="ECO:0000256" key="1">
    <source>
        <dbReference type="SAM" id="MobiDB-lite"/>
    </source>
</evidence>
<proteinExistence type="predicted"/>
<dbReference type="GO" id="GO:0016540">
    <property type="term" value="P:protein autoprocessing"/>
    <property type="evidence" value="ECO:0007669"/>
    <property type="project" value="InterPro"/>
</dbReference>
<dbReference type="PANTHER" id="PTHR46706">
    <property type="entry name" value="PROTEIN QUA-1-RELATED"/>
    <property type="match status" value="1"/>
</dbReference>
<dbReference type="AlphaFoldDB" id="A0A7S1XFD2"/>